<evidence type="ECO:0000256" key="1">
    <source>
        <dbReference type="SAM" id="SignalP"/>
    </source>
</evidence>
<proteinExistence type="predicted"/>
<keyword evidence="3" id="KW-1185">Reference proteome</keyword>
<dbReference type="AlphaFoldDB" id="A0A7J8H424"/>
<organism evidence="2 3">
    <name type="scientific">Rousettus aegyptiacus</name>
    <name type="common">Egyptian fruit bat</name>
    <name type="synonym">Pteropus aegyptiacus</name>
    <dbReference type="NCBI Taxonomy" id="9407"/>
    <lineage>
        <taxon>Eukaryota</taxon>
        <taxon>Metazoa</taxon>
        <taxon>Chordata</taxon>
        <taxon>Craniata</taxon>
        <taxon>Vertebrata</taxon>
        <taxon>Euteleostomi</taxon>
        <taxon>Mammalia</taxon>
        <taxon>Eutheria</taxon>
        <taxon>Laurasiatheria</taxon>
        <taxon>Chiroptera</taxon>
        <taxon>Yinpterochiroptera</taxon>
        <taxon>Pteropodoidea</taxon>
        <taxon>Pteropodidae</taxon>
        <taxon>Rousettinae</taxon>
        <taxon>Rousettus</taxon>
    </lineage>
</organism>
<feature type="chain" id="PRO_5029879479" evidence="1">
    <location>
        <begin position="22"/>
        <end position="111"/>
    </location>
</feature>
<evidence type="ECO:0000313" key="3">
    <source>
        <dbReference type="Proteomes" id="UP000593571"/>
    </source>
</evidence>
<name>A0A7J8H424_ROUAE</name>
<comment type="caution">
    <text evidence="2">The sequence shown here is derived from an EMBL/GenBank/DDBJ whole genome shotgun (WGS) entry which is preliminary data.</text>
</comment>
<dbReference type="EMBL" id="JACASE010000005">
    <property type="protein sequence ID" value="KAF6466918.1"/>
    <property type="molecule type" value="Genomic_DNA"/>
</dbReference>
<gene>
    <name evidence="2" type="ORF">HJG63_014938</name>
</gene>
<accession>A0A7J8H424</accession>
<evidence type="ECO:0000313" key="2">
    <source>
        <dbReference type="EMBL" id="KAF6466918.1"/>
    </source>
</evidence>
<protein>
    <submittedName>
        <fullName evidence="2">Prostate and testis expressed 1</fullName>
    </submittedName>
</protein>
<keyword evidence="1" id="KW-0732">Signal</keyword>
<feature type="signal peptide" evidence="1">
    <location>
        <begin position="1"/>
        <end position="21"/>
    </location>
</feature>
<dbReference type="Proteomes" id="UP000593571">
    <property type="component" value="Unassembled WGS sequence"/>
</dbReference>
<sequence>MNKSLLLELLILLCCFRVLSGSFLKHEPTITIRCRTCHIQFPREECFTGRGVCAAKSDEACVTGRIFKGDGSPFLSFKGCQKCANVNGIKWSNYSVNLRCCKGYNLCNENI</sequence>
<reference evidence="2 3" key="1">
    <citation type="journal article" date="2020" name="Nature">
        <title>Six reference-quality genomes reveal evolution of bat adaptations.</title>
        <authorList>
            <person name="Jebb D."/>
            <person name="Huang Z."/>
            <person name="Pippel M."/>
            <person name="Hughes G.M."/>
            <person name="Lavrichenko K."/>
            <person name="Devanna P."/>
            <person name="Winkler S."/>
            <person name="Jermiin L.S."/>
            <person name="Skirmuntt E.C."/>
            <person name="Katzourakis A."/>
            <person name="Burkitt-Gray L."/>
            <person name="Ray D.A."/>
            <person name="Sullivan K.A.M."/>
            <person name="Roscito J.G."/>
            <person name="Kirilenko B.M."/>
            <person name="Davalos L.M."/>
            <person name="Corthals A.P."/>
            <person name="Power M.L."/>
            <person name="Jones G."/>
            <person name="Ransome R.D."/>
            <person name="Dechmann D.K.N."/>
            <person name="Locatelli A.G."/>
            <person name="Puechmaille S.J."/>
            <person name="Fedrigo O."/>
            <person name="Jarvis E.D."/>
            <person name="Hiller M."/>
            <person name="Vernes S.C."/>
            <person name="Myers E.W."/>
            <person name="Teeling E.C."/>
        </authorList>
    </citation>
    <scope>NUCLEOTIDE SEQUENCE [LARGE SCALE GENOMIC DNA]</scope>
    <source>
        <strain evidence="2">MRouAeg1</strain>
        <tissue evidence="2">Muscle</tissue>
    </source>
</reference>